<dbReference type="Gene3D" id="1.10.3210.10">
    <property type="entry name" value="Hypothetical protein af1432"/>
    <property type="match status" value="1"/>
</dbReference>
<dbReference type="CDD" id="cd00077">
    <property type="entry name" value="HDc"/>
    <property type="match status" value="1"/>
</dbReference>
<dbReference type="KEGG" id="aplc:110988006"/>
<dbReference type="AlphaFoldDB" id="A0A8B7ZNB4"/>
<dbReference type="GO" id="GO:0008832">
    <property type="term" value="F:dGTPase activity"/>
    <property type="evidence" value="ECO:0007669"/>
    <property type="project" value="TreeGrafter"/>
</dbReference>
<sequence length="72" mass="8540">MLEKLEIEIAGLLHDIGHGPFSHSFELIFSKFKHEQMSTKIIRNSQEFRFLLKNQFPSLSQFLELDDQEMLM</sequence>
<evidence type="ECO:0000313" key="3">
    <source>
        <dbReference type="Proteomes" id="UP000694845"/>
    </source>
</evidence>
<keyword evidence="3" id="KW-1185">Reference proteome</keyword>
<organism evidence="3 4">
    <name type="scientific">Acanthaster planci</name>
    <name type="common">Crown-of-thorns starfish</name>
    <dbReference type="NCBI Taxonomy" id="133434"/>
    <lineage>
        <taxon>Eukaryota</taxon>
        <taxon>Metazoa</taxon>
        <taxon>Echinodermata</taxon>
        <taxon>Eleutherozoa</taxon>
        <taxon>Asterozoa</taxon>
        <taxon>Asteroidea</taxon>
        <taxon>Valvatacea</taxon>
        <taxon>Valvatida</taxon>
        <taxon>Acanthasteridae</taxon>
        <taxon>Acanthaster</taxon>
    </lineage>
</organism>
<dbReference type="Proteomes" id="UP000694845">
    <property type="component" value="Unplaced"/>
</dbReference>
<dbReference type="PANTHER" id="PTHR11373:SF4">
    <property type="entry name" value="DEOXYNUCLEOSIDE TRIPHOSPHATE TRIPHOSPHOHYDROLASE SAMHD1"/>
    <property type="match status" value="1"/>
</dbReference>
<dbReference type="PANTHER" id="PTHR11373">
    <property type="entry name" value="DEOXYNUCLEOSIDE TRIPHOSPHATE TRIPHOSPHOHYDROLASE"/>
    <property type="match status" value="1"/>
</dbReference>
<protein>
    <submittedName>
        <fullName evidence="4">Uncharacterized protein LOC110988006</fullName>
    </submittedName>
</protein>
<dbReference type="InterPro" id="IPR003607">
    <property type="entry name" value="HD/PDEase_dom"/>
</dbReference>
<gene>
    <name evidence="4" type="primary">LOC110988006</name>
</gene>
<dbReference type="InterPro" id="IPR006674">
    <property type="entry name" value="HD_domain"/>
</dbReference>
<dbReference type="Pfam" id="PF01966">
    <property type="entry name" value="HD"/>
    <property type="match status" value="1"/>
</dbReference>
<dbReference type="OrthoDB" id="9991235at2759"/>
<evidence type="ECO:0000256" key="1">
    <source>
        <dbReference type="ARBA" id="ARBA00005776"/>
    </source>
</evidence>
<dbReference type="GeneID" id="110988006"/>
<comment type="similarity">
    <text evidence="1">Belongs to the SAMHD1 family.</text>
</comment>
<dbReference type="RefSeq" id="XP_022106924.1">
    <property type="nucleotide sequence ID" value="XM_022251232.1"/>
</dbReference>
<dbReference type="SUPFAM" id="SSF109604">
    <property type="entry name" value="HD-domain/PDEase-like"/>
    <property type="match status" value="1"/>
</dbReference>
<reference evidence="4" key="1">
    <citation type="submission" date="2025-08" db="UniProtKB">
        <authorList>
            <consortium name="RefSeq"/>
        </authorList>
    </citation>
    <scope>IDENTIFICATION</scope>
</reference>
<dbReference type="InterPro" id="IPR050135">
    <property type="entry name" value="dGTPase-like"/>
</dbReference>
<evidence type="ECO:0000313" key="4">
    <source>
        <dbReference type="RefSeq" id="XP_022106924.1"/>
    </source>
</evidence>
<feature type="domain" description="HD" evidence="2">
    <location>
        <begin position="4"/>
        <end position="49"/>
    </location>
</feature>
<proteinExistence type="inferred from homology"/>
<dbReference type="GO" id="GO:0006203">
    <property type="term" value="P:dGTP catabolic process"/>
    <property type="evidence" value="ECO:0007669"/>
    <property type="project" value="TreeGrafter"/>
</dbReference>
<accession>A0A8B7ZNB4</accession>
<evidence type="ECO:0000259" key="2">
    <source>
        <dbReference type="Pfam" id="PF01966"/>
    </source>
</evidence>
<name>A0A8B7ZNB4_ACAPL</name>